<proteinExistence type="predicted"/>
<dbReference type="AlphaFoldDB" id="A0AA39EY52"/>
<reference evidence="1" key="1">
    <citation type="journal article" date="2023" name="bioRxiv">
        <title>Scaffold-level genome assemblies of two parasitoid biocontrol wasps reveal the parthenogenesis mechanism and an associated novel virus.</title>
        <authorList>
            <person name="Inwood S."/>
            <person name="Skelly J."/>
            <person name="Guhlin J."/>
            <person name="Harrop T."/>
            <person name="Goldson S."/>
            <person name="Dearden P."/>
        </authorList>
    </citation>
    <scope>NUCLEOTIDE SEQUENCE</scope>
    <source>
        <strain evidence="1">Irish</strain>
        <tissue evidence="1">Whole body</tissue>
    </source>
</reference>
<accession>A0AA39EY52</accession>
<sequence>MDNFYELKSSMLMGSKVIVKNICEKSKELNVHNDKLLIEQDKLKRVNIFAHRQRMPHFPKIEVTRTAGYLFLKVMFDYSLPQNSMIFVNLTSGNQCQFSSKLIHDKETMVEMPLVPEILENTVDITLDLLTFGEENQPWCIIRNCIKKSTSRDRANIRKLLSNKKNFLRAKLNALRSIIQDGKSIDMKKVNNIRKSIRKDIVDL</sequence>
<dbReference type="Proteomes" id="UP001168990">
    <property type="component" value="Unassembled WGS sequence"/>
</dbReference>
<evidence type="ECO:0000313" key="2">
    <source>
        <dbReference type="Proteomes" id="UP001168990"/>
    </source>
</evidence>
<name>A0AA39EY52_9HYME</name>
<reference evidence="1" key="2">
    <citation type="submission" date="2023-03" db="EMBL/GenBank/DDBJ databases">
        <authorList>
            <person name="Inwood S.N."/>
            <person name="Skelly J.G."/>
            <person name="Guhlin J."/>
            <person name="Harrop T.W.R."/>
            <person name="Goldson S.G."/>
            <person name="Dearden P.K."/>
        </authorList>
    </citation>
    <scope>NUCLEOTIDE SEQUENCE</scope>
    <source>
        <strain evidence="1">Irish</strain>
        <tissue evidence="1">Whole body</tissue>
    </source>
</reference>
<comment type="caution">
    <text evidence="1">The sequence shown here is derived from an EMBL/GenBank/DDBJ whole genome shotgun (WGS) entry which is preliminary data.</text>
</comment>
<dbReference type="EMBL" id="JAQQBS010001425">
    <property type="protein sequence ID" value="KAK0157456.1"/>
    <property type="molecule type" value="Genomic_DNA"/>
</dbReference>
<gene>
    <name evidence="1" type="ORF">PV328_011200</name>
</gene>
<evidence type="ECO:0000313" key="1">
    <source>
        <dbReference type="EMBL" id="KAK0157456.1"/>
    </source>
</evidence>
<keyword evidence="2" id="KW-1185">Reference proteome</keyword>
<protein>
    <submittedName>
        <fullName evidence="1">Uncharacterized protein</fullName>
    </submittedName>
</protein>
<organism evidence="1 2">
    <name type="scientific">Microctonus aethiopoides</name>
    <dbReference type="NCBI Taxonomy" id="144406"/>
    <lineage>
        <taxon>Eukaryota</taxon>
        <taxon>Metazoa</taxon>
        <taxon>Ecdysozoa</taxon>
        <taxon>Arthropoda</taxon>
        <taxon>Hexapoda</taxon>
        <taxon>Insecta</taxon>
        <taxon>Pterygota</taxon>
        <taxon>Neoptera</taxon>
        <taxon>Endopterygota</taxon>
        <taxon>Hymenoptera</taxon>
        <taxon>Apocrita</taxon>
        <taxon>Ichneumonoidea</taxon>
        <taxon>Braconidae</taxon>
        <taxon>Euphorinae</taxon>
        <taxon>Microctonus</taxon>
    </lineage>
</organism>